<keyword evidence="2" id="KW-0547">Nucleotide-binding</keyword>
<keyword evidence="3" id="KW-0378">Hydrolase</keyword>
<evidence type="ECO:0000256" key="4">
    <source>
        <dbReference type="ARBA" id="ARBA00022806"/>
    </source>
</evidence>
<dbReference type="InterPro" id="IPR011545">
    <property type="entry name" value="DEAD/DEAH_box_helicase_dom"/>
</dbReference>
<dbReference type="PANTHER" id="PTHR43519">
    <property type="entry name" value="ATP-DEPENDENT RNA HELICASE HRPB"/>
    <property type="match status" value="1"/>
</dbReference>
<protein>
    <recommendedName>
        <fullName evidence="1">RNA helicase</fullName>
        <ecNumber evidence="1">3.6.4.13</ecNumber>
    </recommendedName>
</protein>
<dbReference type="InterPro" id="IPR048333">
    <property type="entry name" value="HA2_WH"/>
</dbReference>
<keyword evidence="5" id="KW-0067">ATP-binding</keyword>
<gene>
    <name evidence="9" type="ORF">AVDCRST_MAG27-3046</name>
</gene>
<evidence type="ECO:0000256" key="2">
    <source>
        <dbReference type="ARBA" id="ARBA00022741"/>
    </source>
</evidence>
<dbReference type="Pfam" id="PF00271">
    <property type="entry name" value="Helicase_C"/>
    <property type="match status" value="1"/>
</dbReference>
<dbReference type="PROSITE" id="PS00690">
    <property type="entry name" value="DEAH_ATP_HELICASE"/>
    <property type="match status" value="1"/>
</dbReference>
<dbReference type="EC" id="3.6.4.13" evidence="1"/>
<dbReference type="PIRSF" id="PIRSF005496">
    <property type="entry name" value="ATP_hel_hrpB"/>
    <property type="match status" value="1"/>
</dbReference>
<dbReference type="Pfam" id="PF08482">
    <property type="entry name" value="HrpB_C"/>
    <property type="match status" value="1"/>
</dbReference>
<dbReference type="SMART" id="SM00487">
    <property type="entry name" value="DEXDc"/>
    <property type="match status" value="1"/>
</dbReference>
<name>A0A6J4J5L8_9PROT</name>
<evidence type="ECO:0000313" key="9">
    <source>
        <dbReference type="EMBL" id="CAA9271048.1"/>
    </source>
</evidence>
<evidence type="ECO:0000256" key="1">
    <source>
        <dbReference type="ARBA" id="ARBA00012552"/>
    </source>
</evidence>
<dbReference type="Pfam" id="PF00270">
    <property type="entry name" value="DEAD"/>
    <property type="match status" value="1"/>
</dbReference>
<dbReference type="EMBL" id="CADCTD010000144">
    <property type="protein sequence ID" value="CAA9271048.1"/>
    <property type="molecule type" value="Genomic_DNA"/>
</dbReference>
<dbReference type="SMART" id="SM00847">
    <property type="entry name" value="HA2"/>
    <property type="match status" value="1"/>
</dbReference>
<dbReference type="PROSITE" id="PS51194">
    <property type="entry name" value="HELICASE_CTER"/>
    <property type="match status" value="1"/>
</dbReference>
<dbReference type="GO" id="GO:0005524">
    <property type="term" value="F:ATP binding"/>
    <property type="evidence" value="ECO:0007669"/>
    <property type="project" value="UniProtKB-KW"/>
</dbReference>
<dbReference type="InterPro" id="IPR014001">
    <property type="entry name" value="Helicase_ATP-bd"/>
</dbReference>
<feature type="domain" description="Helicase ATP-binding" evidence="7">
    <location>
        <begin position="16"/>
        <end position="181"/>
    </location>
</feature>
<feature type="domain" description="Helicase C-terminal" evidence="8">
    <location>
        <begin position="209"/>
        <end position="369"/>
    </location>
</feature>
<dbReference type="PROSITE" id="PS51192">
    <property type="entry name" value="HELICASE_ATP_BIND_1"/>
    <property type="match status" value="1"/>
</dbReference>
<evidence type="ECO:0000256" key="3">
    <source>
        <dbReference type="ARBA" id="ARBA00022801"/>
    </source>
</evidence>
<dbReference type="InterPro" id="IPR013689">
    <property type="entry name" value="RNA_helicase_ATP-dep_HrpB_C"/>
</dbReference>
<organism evidence="9">
    <name type="scientific">uncultured Craurococcus sp</name>
    <dbReference type="NCBI Taxonomy" id="1135998"/>
    <lineage>
        <taxon>Bacteria</taxon>
        <taxon>Pseudomonadati</taxon>
        <taxon>Pseudomonadota</taxon>
        <taxon>Alphaproteobacteria</taxon>
        <taxon>Acetobacterales</taxon>
        <taxon>Acetobacteraceae</taxon>
        <taxon>Craurococcus</taxon>
        <taxon>environmental samples</taxon>
    </lineage>
</organism>
<evidence type="ECO:0000256" key="6">
    <source>
        <dbReference type="SAM" id="MobiDB-lite"/>
    </source>
</evidence>
<dbReference type="InterPro" id="IPR001650">
    <property type="entry name" value="Helicase_C-like"/>
</dbReference>
<dbReference type="Gene3D" id="3.40.50.300">
    <property type="entry name" value="P-loop containing nucleotide triphosphate hydrolases"/>
    <property type="match status" value="2"/>
</dbReference>
<dbReference type="Gene3D" id="1.20.120.1080">
    <property type="match status" value="1"/>
</dbReference>
<dbReference type="PANTHER" id="PTHR43519:SF1">
    <property type="entry name" value="ATP-DEPENDENT RNA HELICASE HRPB"/>
    <property type="match status" value="1"/>
</dbReference>
<dbReference type="InterPro" id="IPR010225">
    <property type="entry name" value="HrpB"/>
</dbReference>
<dbReference type="AlphaFoldDB" id="A0A6J4J5L8"/>
<reference evidence="9" key="1">
    <citation type="submission" date="2020-02" db="EMBL/GenBank/DDBJ databases">
        <authorList>
            <person name="Meier V. D."/>
        </authorList>
    </citation>
    <scope>NUCLEOTIDE SEQUENCE</scope>
    <source>
        <strain evidence="9">AVDCRST_MAG27</strain>
    </source>
</reference>
<dbReference type="GO" id="GO:0003724">
    <property type="term" value="F:RNA helicase activity"/>
    <property type="evidence" value="ECO:0007669"/>
    <property type="project" value="UniProtKB-EC"/>
</dbReference>
<dbReference type="InterPro" id="IPR007502">
    <property type="entry name" value="Helicase-assoc_dom"/>
</dbReference>
<evidence type="ECO:0000259" key="8">
    <source>
        <dbReference type="PROSITE" id="PS51194"/>
    </source>
</evidence>
<dbReference type="GO" id="GO:0016787">
    <property type="term" value="F:hydrolase activity"/>
    <property type="evidence" value="ECO:0007669"/>
    <property type="project" value="UniProtKB-KW"/>
</dbReference>
<dbReference type="NCBIfam" id="TIGR01970">
    <property type="entry name" value="DEAH_box_HrpB"/>
    <property type="match status" value="1"/>
</dbReference>
<evidence type="ECO:0000259" key="7">
    <source>
        <dbReference type="PROSITE" id="PS51192"/>
    </source>
</evidence>
<dbReference type="Pfam" id="PF04408">
    <property type="entry name" value="WHD_HA2"/>
    <property type="match status" value="1"/>
</dbReference>
<dbReference type="GO" id="GO:0003676">
    <property type="term" value="F:nucleic acid binding"/>
    <property type="evidence" value="ECO:0007669"/>
    <property type="project" value="InterPro"/>
</dbReference>
<sequence>MLPLDLPVAEALPALTAALRAGPNAALIAPPGAGKTTLVPLVLREEPWAEGGKLLVLEPRRVAARAAARRMAELLGEPAPGGTIGLSTRLDRAVSTATRIEVVTEGLLVRRLQSDPGLEGVAGVLFDEAHERNLDTDLALALCLDLQRGLRPELRLLAMSATLDGSAFAGLMGHAPTIESLGRAWPVAMEHRPRDLADPRDLPEAMAAAIRTALREHPGDVLAFLPGWGEIRRTAERLGGIEADVLPLHGELPPAEQDRALTPGPRRKVVLATSIAETSLTVPGVRIVVDGGFRRTPRLDPASGLARLVTVRISKAAAEQRAGRAGRTAPGVAIRLWSEALHRGLAPQDRPAILEEELSGLALDLAAWGAEPGDLAWLDPPPPGALAAARTLLRDLDALDAEGRISPTGRRMARLGTHPRLARMLAAAEGEGEGALAADLAALLEERDPIRGREAPSDIALRLDLLHGADHPNADRPTVQRIRRAAALHRRRLGLHGNAYPEGDPGALLAAGFPDRIAAMRGVMAGAFRLASGQGARLPATDPLAKSQLLAVADLELQGAEARIRMAAPLSRAVLEARFPGRFRREEGAAFDARANAVLARRRLRFGPLVLEEQPLPNPDPALVAAALAEAVAGRGLRDLPWTPAARQLQARLRWMRAVEGEAWPDLADATLIATAQDWLAPHLHGLSRLSELAGLNLPDLLLANLPWDRRQRLDAALPARLSLPAGRNAAIDYAGETPTLEARPQHLYGLTSLPPLAEGRIPLQVALLSPAGRPIAVTGDLAGFWRGGWLEVRKEMRGRYPKHNWPEDPASAEADPPRPGRGG</sequence>
<proteinExistence type="predicted"/>
<dbReference type="SMART" id="SM00490">
    <property type="entry name" value="HELICc"/>
    <property type="match status" value="1"/>
</dbReference>
<evidence type="ECO:0000256" key="5">
    <source>
        <dbReference type="ARBA" id="ARBA00022840"/>
    </source>
</evidence>
<feature type="region of interest" description="Disordered" evidence="6">
    <location>
        <begin position="801"/>
        <end position="824"/>
    </location>
</feature>
<accession>A0A6J4J5L8</accession>
<dbReference type="CDD" id="cd18791">
    <property type="entry name" value="SF2_C_RHA"/>
    <property type="match status" value="1"/>
</dbReference>
<keyword evidence="4 9" id="KW-0347">Helicase</keyword>
<dbReference type="SUPFAM" id="SSF52540">
    <property type="entry name" value="P-loop containing nucleoside triphosphate hydrolases"/>
    <property type="match status" value="1"/>
</dbReference>
<dbReference type="InterPro" id="IPR027417">
    <property type="entry name" value="P-loop_NTPase"/>
</dbReference>
<dbReference type="InterPro" id="IPR002464">
    <property type="entry name" value="DNA/RNA_helicase_DEAH_CS"/>
</dbReference>